<dbReference type="OrthoDB" id="9983560at2759"/>
<dbReference type="PANTHER" id="PTHR13878">
    <property type="entry name" value="GULONOLACTONE OXIDASE"/>
    <property type="match status" value="1"/>
</dbReference>
<evidence type="ECO:0000313" key="5">
    <source>
        <dbReference type="EMBL" id="KAJ5089115.1"/>
    </source>
</evidence>
<gene>
    <name evidence="5" type="ORF">N7532_007799</name>
</gene>
<dbReference type="GeneID" id="81359270"/>
<organism evidence="5 6">
    <name type="scientific">Penicillium argentinense</name>
    <dbReference type="NCBI Taxonomy" id="1131581"/>
    <lineage>
        <taxon>Eukaryota</taxon>
        <taxon>Fungi</taxon>
        <taxon>Dikarya</taxon>
        <taxon>Ascomycota</taxon>
        <taxon>Pezizomycotina</taxon>
        <taxon>Eurotiomycetes</taxon>
        <taxon>Eurotiomycetidae</taxon>
        <taxon>Eurotiales</taxon>
        <taxon>Aspergillaceae</taxon>
        <taxon>Penicillium</taxon>
    </lineage>
</organism>
<feature type="signal peptide" evidence="3">
    <location>
        <begin position="1"/>
        <end position="18"/>
    </location>
</feature>
<dbReference type="InterPro" id="IPR012951">
    <property type="entry name" value="BBE"/>
</dbReference>
<keyword evidence="6" id="KW-1185">Reference proteome</keyword>
<dbReference type="InterPro" id="IPR050432">
    <property type="entry name" value="FAD-linked_Oxidoreductases_BP"/>
</dbReference>
<evidence type="ECO:0000256" key="1">
    <source>
        <dbReference type="ARBA" id="ARBA00005466"/>
    </source>
</evidence>
<keyword evidence="2" id="KW-0560">Oxidoreductase</keyword>
<evidence type="ECO:0000256" key="2">
    <source>
        <dbReference type="ARBA" id="ARBA00023002"/>
    </source>
</evidence>
<keyword evidence="3" id="KW-0732">Signal</keyword>
<dbReference type="InterPro" id="IPR006094">
    <property type="entry name" value="Oxid_FAD_bind_N"/>
</dbReference>
<protein>
    <submittedName>
        <fullName evidence="5">CAZyme family AA7</fullName>
    </submittedName>
</protein>
<dbReference type="Proteomes" id="UP001149074">
    <property type="component" value="Unassembled WGS sequence"/>
</dbReference>
<feature type="domain" description="FAD-binding PCMH-type" evidence="4">
    <location>
        <begin position="109"/>
        <end position="290"/>
    </location>
</feature>
<evidence type="ECO:0000313" key="6">
    <source>
        <dbReference type="Proteomes" id="UP001149074"/>
    </source>
</evidence>
<dbReference type="Gene3D" id="3.30.465.10">
    <property type="match status" value="2"/>
</dbReference>
<dbReference type="Pfam" id="PF01565">
    <property type="entry name" value="FAD_binding_4"/>
    <property type="match status" value="1"/>
</dbReference>
<dbReference type="InterPro" id="IPR016166">
    <property type="entry name" value="FAD-bd_PCMH"/>
</dbReference>
<dbReference type="Pfam" id="PF08031">
    <property type="entry name" value="BBE"/>
    <property type="match status" value="1"/>
</dbReference>
<sequence length="616" mass="67279">MLLHTCLAASLLAIPACASESACRCFPGDACWPSADVWTQFNQSVDGQLVKTVPLGTPCHAPHYDAKECAKLQSGWELPDVHYESSSSVMAPFFANGTCDPYNPISKPCTLGNYVVYSVNATEPQHISKATKFAAKHNIRLVVRNTGHDYNGKSTGAGALGIWTHHLKKLKIYDYKDDHYRGKAMTMGAGIQGFEAYEAADRANLQVVGGECPTVGLAGGYSQGGGHSALASRYGLGADQVLEWKVVDGQGKLITATRDNEHSDLFWALSGGGGGTYGVVYEMTSKAHPGTPVSGLKLSFTNANISQDTFYHAISIFHTSLPALVDAGAMSIWYYTNTSFAISPLTGPNIPKDELVSLLKPFLRGLKKLGIQYTMSSAQYDTYYSEFKGEQGAIGVGEAQYGGWLIPRSVVENNNKGLTQAYREITENGGTFIGVGLNVSREVTGDVYNSVLPAWREAIIATTLTTPWKWGIQNEEEMITLQRKMTDVFIPKLEAVAPHSGAYMNEADFRQPNWQKAFYGRNYHALRRIKAKYDPADIFYGKTAVGSDEWAERQDGRLCRLESGGGMPHTKANHPELPEMIVDGIGVGTKYLIVIFEIERKPSQDRSHDIVTVIPS</sequence>
<feature type="chain" id="PRO_5040827374" evidence="3">
    <location>
        <begin position="19"/>
        <end position="616"/>
    </location>
</feature>
<dbReference type="RefSeq" id="XP_056471097.1">
    <property type="nucleotide sequence ID" value="XM_056620291.1"/>
</dbReference>
<evidence type="ECO:0000259" key="4">
    <source>
        <dbReference type="PROSITE" id="PS51387"/>
    </source>
</evidence>
<dbReference type="GO" id="GO:0071949">
    <property type="term" value="F:FAD binding"/>
    <property type="evidence" value="ECO:0007669"/>
    <property type="project" value="InterPro"/>
</dbReference>
<dbReference type="SUPFAM" id="SSF56176">
    <property type="entry name" value="FAD-binding/transporter-associated domain-like"/>
    <property type="match status" value="1"/>
</dbReference>
<comment type="caution">
    <text evidence="5">The sequence shown here is derived from an EMBL/GenBank/DDBJ whole genome shotgun (WGS) entry which is preliminary data.</text>
</comment>
<proteinExistence type="inferred from homology"/>
<reference evidence="5" key="2">
    <citation type="journal article" date="2023" name="IMA Fungus">
        <title>Comparative genomic study of the Penicillium genus elucidates a diverse pangenome and 15 lateral gene transfer events.</title>
        <authorList>
            <person name="Petersen C."/>
            <person name="Sorensen T."/>
            <person name="Nielsen M.R."/>
            <person name="Sondergaard T.E."/>
            <person name="Sorensen J.L."/>
            <person name="Fitzpatrick D.A."/>
            <person name="Frisvad J.C."/>
            <person name="Nielsen K.L."/>
        </authorList>
    </citation>
    <scope>NUCLEOTIDE SEQUENCE</scope>
    <source>
        <strain evidence="5">IBT 30761</strain>
    </source>
</reference>
<name>A0A9W9K198_9EURO</name>
<dbReference type="InterPro" id="IPR016169">
    <property type="entry name" value="FAD-bd_PCMH_sub2"/>
</dbReference>
<dbReference type="PROSITE" id="PS51387">
    <property type="entry name" value="FAD_PCMH"/>
    <property type="match status" value="1"/>
</dbReference>
<comment type="similarity">
    <text evidence="1">Belongs to the oxygen-dependent FAD-linked oxidoreductase family.</text>
</comment>
<dbReference type="AlphaFoldDB" id="A0A9W9K198"/>
<dbReference type="PANTHER" id="PTHR13878:SF91">
    <property type="entry name" value="FAD BINDING DOMAIN PROTEIN (AFU_ORTHOLOGUE AFUA_6G12070)-RELATED"/>
    <property type="match status" value="1"/>
</dbReference>
<reference evidence="5" key="1">
    <citation type="submission" date="2022-11" db="EMBL/GenBank/DDBJ databases">
        <authorList>
            <person name="Petersen C."/>
        </authorList>
    </citation>
    <scope>NUCLEOTIDE SEQUENCE</scope>
    <source>
        <strain evidence="5">IBT 30761</strain>
    </source>
</reference>
<dbReference type="GO" id="GO:0016491">
    <property type="term" value="F:oxidoreductase activity"/>
    <property type="evidence" value="ECO:0007669"/>
    <property type="project" value="UniProtKB-KW"/>
</dbReference>
<evidence type="ECO:0000256" key="3">
    <source>
        <dbReference type="SAM" id="SignalP"/>
    </source>
</evidence>
<dbReference type="InterPro" id="IPR036318">
    <property type="entry name" value="FAD-bd_PCMH-like_sf"/>
</dbReference>
<dbReference type="EMBL" id="JAPQKI010000009">
    <property type="protein sequence ID" value="KAJ5089115.1"/>
    <property type="molecule type" value="Genomic_DNA"/>
</dbReference>
<accession>A0A9W9K198</accession>